<dbReference type="InterPro" id="IPR020459">
    <property type="entry name" value="AMP-binding"/>
</dbReference>
<comment type="caution">
    <text evidence="6">The sequence shown here is derived from an EMBL/GenBank/DDBJ whole genome shotgun (WGS) entry which is preliminary data.</text>
</comment>
<dbReference type="CDD" id="cd05930">
    <property type="entry name" value="A_NRPS"/>
    <property type="match status" value="1"/>
</dbReference>
<dbReference type="SUPFAM" id="SSF52777">
    <property type="entry name" value="CoA-dependent acyltransferases"/>
    <property type="match status" value="1"/>
</dbReference>
<dbReference type="Gene3D" id="2.30.38.10">
    <property type="entry name" value="Luciferase, Domain 3"/>
    <property type="match status" value="1"/>
</dbReference>
<evidence type="ECO:0000259" key="5">
    <source>
        <dbReference type="PROSITE" id="PS50075"/>
    </source>
</evidence>
<dbReference type="CDD" id="cd05235">
    <property type="entry name" value="SDR_e1"/>
    <property type="match status" value="1"/>
</dbReference>
<dbReference type="Gene3D" id="3.40.50.720">
    <property type="entry name" value="NAD(P)-binding Rossmann-like Domain"/>
    <property type="match status" value="1"/>
</dbReference>
<dbReference type="PROSITE" id="PS50075">
    <property type="entry name" value="CARRIER"/>
    <property type="match status" value="1"/>
</dbReference>
<keyword evidence="3" id="KW-0597">Phosphoprotein</keyword>
<reference evidence="6 7" key="1">
    <citation type="submission" date="2021-03" db="EMBL/GenBank/DDBJ databases">
        <title>Antimicrobial resistance genes in bacteria isolated from Japanese honey, and their potential for conferring macrolide and lincosamide resistance in the American foulbrood pathogen Paenibacillus larvae.</title>
        <authorList>
            <person name="Okamoto M."/>
            <person name="Kumagai M."/>
            <person name="Kanamori H."/>
            <person name="Takamatsu D."/>
        </authorList>
    </citation>
    <scope>NUCLEOTIDE SEQUENCE [LARGE SCALE GENOMIC DNA]</scope>
    <source>
        <strain evidence="6 7">J42TS3</strain>
    </source>
</reference>
<keyword evidence="4" id="KW-0045">Antibiotic biosynthesis</keyword>
<dbReference type="Pfam" id="PF13193">
    <property type="entry name" value="AMP-binding_C"/>
    <property type="match status" value="1"/>
</dbReference>
<dbReference type="PIRSF" id="PIRSF001617">
    <property type="entry name" value="Alpha-AR"/>
    <property type="match status" value="1"/>
</dbReference>
<dbReference type="Gene3D" id="3.30.300.30">
    <property type="match status" value="1"/>
</dbReference>
<dbReference type="PANTHER" id="PTHR44845">
    <property type="entry name" value="CARRIER DOMAIN-CONTAINING PROTEIN"/>
    <property type="match status" value="1"/>
</dbReference>
<keyword evidence="7" id="KW-1185">Reference proteome</keyword>
<dbReference type="Pfam" id="PF00550">
    <property type="entry name" value="PP-binding"/>
    <property type="match status" value="1"/>
</dbReference>
<dbReference type="SUPFAM" id="SSF56801">
    <property type="entry name" value="Acetyl-CoA synthetase-like"/>
    <property type="match status" value="1"/>
</dbReference>
<sequence>MGTLLMDRIVRDFWVNELQPPLSGLDIYTDYPRMNSGRDRRETVFRLNVNARELTRISEGYDYNTWMLACYFAFLYRMSGEQDQIVGVKDAQHRLLPLRVRCEAGTSFKDLYRTLLDKWEALDFAALPLQEIERLTGQSPLIQTIFGEDASYGASCLNWHVKLVEGEGLLHIAYDKNLFKESTVRKFASHFECIVTAAMADENAAIGNIRILTEEDVEAYTELNNTKKAWPSMPQHIPDMLRLAVERYGDRVALSSGDRRLTYVELSRLSDQVARILLNRGLKKGDFVSIFMERSMEAIIGMLGVVKAGGAYVPLDPEHPEDRNAYIIADTSSRIVITKESYTPQLSALLDEGRGDVSLLCLDTQLDGDADADTGEPDIVEISSEDTAYVIYTSGTTGRPKGVLIPHAGVVNLALATIEQLRMTEQDVILQYSTFSFDASVYDIFSALCCGARLHLLSNEQRYSVDSFTSAIEETGATRIGILPTVFFNQLSSYLSVEEAAHYVKIQSFVIGGEALPGESVRTLQKKLTHQPIIVNAYGPTEVTVATTTHIIEGPVPDEWTTVSIGKPLANYEVLIVNEKDQLCPLNVVGELLIHSVGLAKGYLNQPGKTEEVFVTDPVNPDSGKKYYRSGDLVRLQENGIEYVGRKDLQVKIRGYRIEIGEIEENLAKHDAIRDTAIIVKEDESGEKLLAAFYTLKGGVSAGKTELASFLKTKVPAYMVPSYFVCLDVMPLSPTGKIDRKRLGVMEIPAFEEEENADFAAPENELQKEIATAWEKVLRRKSIGIHDDFFEIGGHSLKILETLVLLKPSFPMLKISDFFSYPTISKLADRVTELKHTASGEHAAPGRLGEIVDLAEYPRSFGNESLTEYNEGRQSHILLTGATGYLGSSLLREWLRTTDSLVYCLIRPVQGEDPYQRLSKVMRGYFGPEIDSLMEGRVFAVQGDLEQPNLGLNERVLSLLEDKIDSIVHCGAEVKHFGDPEYFAKVNVESTDRLMGLARDKKIRFHYVSTLGIPEDLAFGGQWERFTGFDGYDDTVSTDNVYTNSKLAAERLVVRTCQEEGVPVTVYRVGNLSCHSETGVFQRNIDNNAFYRMLKAMILLGKAPSVSWQVDITPVNYAAEAITALALQKETAGRLFHICNPVQLSYTQMIDYFRQYGYQIDLLDWPEYESWLLDSNVPKDSTGMELAMAQLEGDGAKNSPYRFACPHTVEYLQGTPVVCKEPDREYMTRLADHAVSVGYFPKPKVLIEQ</sequence>
<dbReference type="InterPro" id="IPR000873">
    <property type="entry name" value="AMP-dep_synth/lig_dom"/>
</dbReference>
<dbReference type="NCBIfam" id="TIGR01733">
    <property type="entry name" value="AA-adenyl-dom"/>
    <property type="match status" value="1"/>
</dbReference>
<dbReference type="SUPFAM" id="SSF47336">
    <property type="entry name" value="ACP-like"/>
    <property type="match status" value="1"/>
</dbReference>
<dbReference type="InterPro" id="IPR010071">
    <property type="entry name" value="AA_adenyl_dom"/>
</dbReference>
<gene>
    <name evidence="6" type="ORF">J42TS3_47310</name>
</gene>
<dbReference type="Pfam" id="PF07993">
    <property type="entry name" value="NAD_binding_4"/>
    <property type="match status" value="1"/>
</dbReference>
<evidence type="ECO:0000256" key="4">
    <source>
        <dbReference type="ARBA" id="ARBA00023194"/>
    </source>
</evidence>
<dbReference type="InterPro" id="IPR006162">
    <property type="entry name" value="Ppantetheine_attach_site"/>
</dbReference>
<organism evidence="6 7">
    <name type="scientific">Paenibacillus vini</name>
    <dbReference type="NCBI Taxonomy" id="1476024"/>
    <lineage>
        <taxon>Bacteria</taxon>
        <taxon>Bacillati</taxon>
        <taxon>Bacillota</taxon>
        <taxon>Bacilli</taxon>
        <taxon>Bacillales</taxon>
        <taxon>Paenibacillaceae</taxon>
        <taxon>Paenibacillus</taxon>
    </lineage>
</organism>
<feature type="domain" description="Carrier" evidence="5">
    <location>
        <begin position="761"/>
        <end position="835"/>
    </location>
</feature>
<dbReference type="Pfam" id="PF00501">
    <property type="entry name" value="AMP-binding"/>
    <property type="match status" value="1"/>
</dbReference>
<dbReference type="Gene3D" id="3.30.559.30">
    <property type="entry name" value="Nonribosomal peptide synthetase, condensation domain"/>
    <property type="match status" value="1"/>
</dbReference>
<evidence type="ECO:0000313" key="7">
    <source>
        <dbReference type="Proteomes" id="UP000679992"/>
    </source>
</evidence>
<dbReference type="SUPFAM" id="SSF51735">
    <property type="entry name" value="NAD(P)-binding Rossmann-fold domains"/>
    <property type="match status" value="1"/>
</dbReference>
<evidence type="ECO:0000256" key="3">
    <source>
        <dbReference type="ARBA" id="ARBA00022553"/>
    </source>
</evidence>
<keyword evidence="2" id="KW-0596">Phosphopantetheine</keyword>
<dbReference type="InterPro" id="IPR045851">
    <property type="entry name" value="AMP-bd_C_sf"/>
</dbReference>
<dbReference type="PANTHER" id="PTHR44845:SF7">
    <property type="entry name" value="PLIPASTATIN SYNTHASE SUBUNIT D"/>
    <property type="match status" value="1"/>
</dbReference>
<dbReference type="PROSITE" id="PS00012">
    <property type="entry name" value="PHOSPHOPANTETHEINE"/>
    <property type="match status" value="1"/>
</dbReference>
<name>A0ABQ4MI84_9BACL</name>
<dbReference type="NCBIfam" id="TIGR01746">
    <property type="entry name" value="Thioester-redct"/>
    <property type="match status" value="1"/>
</dbReference>
<comment type="similarity">
    <text evidence="1">Belongs to the ATP-dependent AMP-binding enzyme family.</text>
</comment>
<evidence type="ECO:0000256" key="2">
    <source>
        <dbReference type="ARBA" id="ARBA00022450"/>
    </source>
</evidence>
<evidence type="ECO:0000256" key="1">
    <source>
        <dbReference type="ARBA" id="ARBA00006432"/>
    </source>
</evidence>
<dbReference type="Gene3D" id="1.10.1200.10">
    <property type="entry name" value="ACP-like"/>
    <property type="match status" value="1"/>
</dbReference>
<accession>A0ABQ4MI84</accession>
<dbReference type="InterPro" id="IPR009081">
    <property type="entry name" value="PP-bd_ACP"/>
</dbReference>
<dbReference type="Gene3D" id="3.40.50.980">
    <property type="match status" value="2"/>
</dbReference>
<dbReference type="EMBL" id="BOSL01000022">
    <property type="protein sequence ID" value="GIP55696.1"/>
    <property type="molecule type" value="Genomic_DNA"/>
</dbReference>
<dbReference type="InterPro" id="IPR025110">
    <property type="entry name" value="AMP-bd_C"/>
</dbReference>
<evidence type="ECO:0000313" key="6">
    <source>
        <dbReference type="EMBL" id="GIP55696.1"/>
    </source>
</evidence>
<dbReference type="RefSeq" id="WP_244861685.1">
    <property type="nucleotide sequence ID" value="NZ_BOSL01000022.1"/>
</dbReference>
<proteinExistence type="inferred from homology"/>
<dbReference type="PRINTS" id="PR00154">
    <property type="entry name" value="AMPBINDING"/>
</dbReference>
<dbReference type="InterPro" id="IPR010080">
    <property type="entry name" value="Thioester_reductase-like_dom"/>
</dbReference>
<dbReference type="InterPro" id="IPR020845">
    <property type="entry name" value="AMP-binding_CS"/>
</dbReference>
<protein>
    <submittedName>
        <fullName evidence="6">Peptide synthetase</fullName>
    </submittedName>
</protein>
<dbReference type="InterPro" id="IPR036291">
    <property type="entry name" value="NAD(P)-bd_dom_sf"/>
</dbReference>
<dbReference type="PROSITE" id="PS00455">
    <property type="entry name" value="AMP_BINDING"/>
    <property type="match status" value="1"/>
</dbReference>
<dbReference type="InterPro" id="IPR013120">
    <property type="entry name" value="FAR_NAD-bd"/>
</dbReference>
<dbReference type="Proteomes" id="UP000679992">
    <property type="component" value="Unassembled WGS sequence"/>
</dbReference>
<dbReference type="InterPro" id="IPR036736">
    <property type="entry name" value="ACP-like_sf"/>
</dbReference>